<keyword evidence="3" id="KW-1185">Reference proteome</keyword>
<keyword evidence="1" id="KW-0732">Signal</keyword>
<reference evidence="2 3" key="1">
    <citation type="submission" date="2021-04" db="EMBL/GenBank/DDBJ databases">
        <authorList>
            <person name="Rodrigo-Torres L."/>
            <person name="Arahal R. D."/>
            <person name="Lucena T."/>
        </authorList>
    </citation>
    <scope>NUCLEOTIDE SEQUENCE [LARGE SCALE GENOMIC DNA]</scope>
    <source>
        <strain evidence="2 3">CECT 30171</strain>
    </source>
</reference>
<protein>
    <submittedName>
        <fullName evidence="2">Uncharacterized protein</fullName>
    </submittedName>
</protein>
<feature type="signal peptide" evidence="1">
    <location>
        <begin position="1"/>
        <end position="23"/>
    </location>
</feature>
<evidence type="ECO:0000313" key="2">
    <source>
        <dbReference type="EMBL" id="CAG4968831.1"/>
    </source>
</evidence>
<accession>A0ABM8UCL1</accession>
<dbReference type="EMBL" id="OU015430">
    <property type="protein sequence ID" value="CAG4968831.1"/>
    <property type="molecule type" value="Genomic_DNA"/>
</dbReference>
<feature type="chain" id="PRO_5045160626" evidence="1">
    <location>
        <begin position="24"/>
        <end position="190"/>
    </location>
</feature>
<proteinExistence type="predicted"/>
<evidence type="ECO:0000256" key="1">
    <source>
        <dbReference type="SAM" id="SignalP"/>
    </source>
</evidence>
<sequence length="190" mass="20815">MNTIRAALTLGIAMSFMASPAQADDWPSQMSRVPVLACDSPEIQGVVRDWLAREPGFEITMQTTRWNTNCSWRSKDGSEHLTVKIVPTLEGSSDSEARQRFYEILEGTGAVRSADARVAYPIWTRDESTAKSKRLSAMITVPGSEGFSALAESVQEPPFAGPQMKDLKDMAVELNALIPPKALRTPGSDR</sequence>
<dbReference type="Proteomes" id="UP000680116">
    <property type="component" value="Chromosome"/>
</dbReference>
<evidence type="ECO:0000313" key="3">
    <source>
        <dbReference type="Proteomes" id="UP000680116"/>
    </source>
</evidence>
<name>A0ABM8UCL1_9GAMM</name>
<organism evidence="2 3">
    <name type="scientific">Novilysobacter luteus</name>
    <dbReference type="NCBI Taxonomy" id="2822368"/>
    <lineage>
        <taxon>Bacteria</taxon>
        <taxon>Pseudomonadati</taxon>
        <taxon>Pseudomonadota</taxon>
        <taxon>Gammaproteobacteria</taxon>
        <taxon>Lysobacterales</taxon>
        <taxon>Lysobacteraceae</taxon>
        <taxon>Novilysobacter</taxon>
    </lineage>
</organism>
<gene>
    <name evidence="2" type="ORF">LYB30171_00361</name>
</gene>
<dbReference type="RefSeq" id="WP_215219379.1">
    <property type="nucleotide sequence ID" value="NZ_OU015430.1"/>
</dbReference>